<dbReference type="GeneID" id="65916574"/>
<reference evidence="2 3" key="1">
    <citation type="journal article" date="2015" name="Genome Announc.">
        <title>Expanding the biotechnology potential of lactobacilli through comparative genomics of 213 strains and associated genera.</title>
        <authorList>
            <person name="Sun Z."/>
            <person name="Harris H.M."/>
            <person name="McCann A."/>
            <person name="Guo C."/>
            <person name="Argimon S."/>
            <person name="Zhang W."/>
            <person name="Yang X."/>
            <person name="Jeffery I.B."/>
            <person name="Cooney J.C."/>
            <person name="Kagawa T.F."/>
            <person name="Liu W."/>
            <person name="Song Y."/>
            <person name="Salvetti E."/>
            <person name="Wrobel A."/>
            <person name="Rasinkangas P."/>
            <person name="Parkhill J."/>
            <person name="Rea M.C."/>
            <person name="O'Sullivan O."/>
            <person name="Ritari J."/>
            <person name="Douillard F.P."/>
            <person name="Paul Ross R."/>
            <person name="Yang R."/>
            <person name="Briner A.E."/>
            <person name="Felis G.E."/>
            <person name="de Vos W.M."/>
            <person name="Barrangou R."/>
            <person name="Klaenhammer T.R."/>
            <person name="Caufield P.W."/>
            <person name="Cui Y."/>
            <person name="Zhang H."/>
            <person name="O'Toole P.W."/>
        </authorList>
    </citation>
    <scope>NUCLEOTIDE SEQUENCE [LARGE SCALE GENOMIC DNA]</scope>
    <source>
        <strain evidence="2 3">DSM 20001</strain>
    </source>
</reference>
<comment type="caution">
    <text evidence="2">The sequence shown here is derived from an EMBL/GenBank/DDBJ whole genome shotgun (WGS) entry which is preliminary data.</text>
</comment>
<dbReference type="PROSITE" id="PS51257">
    <property type="entry name" value="PROKAR_LIPOPROTEIN"/>
    <property type="match status" value="1"/>
</dbReference>
<dbReference type="AlphaFoldDB" id="A0A0R1F3F7"/>
<keyword evidence="1" id="KW-0732">Signal</keyword>
<feature type="signal peptide" evidence="1">
    <location>
        <begin position="1"/>
        <end position="24"/>
    </location>
</feature>
<evidence type="ECO:0000313" key="2">
    <source>
        <dbReference type="EMBL" id="KRK16351.1"/>
    </source>
</evidence>
<dbReference type="PATRIC" id="fig|913848.6.peg.1315"/>
<feature type="chain" id="PRO_5038773460" description="PepSY domain-containing protein" evidence="1">
    <location>
        <begin position="25"/>
        <end position="188"/>
    </location>
</feature>
<dbReference type="EMBL" id="AZCN01000033">
    <property type="protein sequence ID" value="KRK16351.1"/>
    <property type="molecule type" value="Genomic_DNA"/>
</dbReference>
<evidence type="ECO:0000256" key="1">
    <source>
        <dbReference type="SAM" id="SignalP"/>
    </source>
</evidence>
<proteinExistence type="predicted"/>
<organism evidence="2 3">
    <name type="scientific">Loigolactobacillus coryniformis subsp. coryniformis KCTC 3167 = DSM 20001</name>
    <dbReference type="NCBI Taxonomy" id="913848"/>
    <lineage>
        <taxon>Bacteria</taxon>
        <taxon>Bacillati</taxon>
        <taxon>Bacillota</taxon>
        <taxon>Bacilli</taxon>
        <taxon>Lactobacillales</taxon>
        <taxon>Lactobacillaceae</taxon>
        <taxon>Loigolactobacillus</taxon>
    </lineage>
</organism>
<gene>
    <name evidence="2" type="ORF">FD22_GL001277</name>
</gene>
<protein>
    <recommendedName>
        <fullName evidence="4">PepSY domain-containing protein</fullName>
    </recommendedName>
</protein>
<evidence type="ECO:0000313" key="3">
    <source>
        <dbReference type="Proteomes" id="UP000051181"/>
    </source>
</evidence>
<accession>A0A0R1F3F7</accession>
<dbReference type="Gene3D" id="3.10.450.40">
    <property type="match status" value="1"/>
</dbReference>
<name>A0A0R1F3F7_9LACO</name>
<dbReference type="RefSeq" id="WP_010011887.1">
    <property type="nucleotide sequence ID" value="NZ_AZCN01000033.1"/>
</dbReference>
<sequence length="188" mass="21647">MKFKRLWPLFLVLLLLSGCGIVQPNTAKKAAAPYRQDPSQGIFTAKVSGKQVARLVHKELPHAQLLQISLTKHGRFYQYHVQARQHQRYYHLAVNAMQPIITKKTHTKLTKQNAERATLNLNGLKSLTTIKQIAISEINDGHIVGYTLARQRQITYYELLIHSRAHHTVRMRIDAKRGNILERQQVDE</sequence>
<dbReference type="Proteomes" id="UP000051181">
    <property type="component" value="Unassembled WGS sequence"/>
</dbReference>
<evidence type="ECO:0008006" key="4">
    <source>
        <dbReference type="Google" id="ProtNLM"/>
    </source>
</evidence>